<evidence type="ECO:0008006" key="3">
    <source>
        <dbReference type="Google" id="ProtNLM"/>
    </source>
</evidence>
<dbReference type="EMBL" id="KL198020">
    <property type="protein sequence ID" value="KDQ18888.1"/>
    <property type="molecule type" value="Genomic_DNA"/>
</dbReference>
<keyword evidence="2" id="KW-1185">Reference proteome</keyword>
<dbReference type="HOGENOM" id="CLU_1396090_0_0_1"/>
<dbReference type="InParanoid" id="A0A067MT37"/>
<reference evidence="2" key="1">
    <citation type="journal article" date="2014" name="Proc. Natl. Acad. Sci. U.S.A.">
        <title>Extensive sampling of basidiomycete genomes demonstrates inadequacy of the white-rot/brown-rot paradigm for wood decay fungi.</title>
        <authorList>
            <person name="Riley R."/>
            <person name="Salamov A.A."/>
            <person name="Brown D.W."/>
            <person name="Nagy L.G."/>
            <person name="Floudas D."/>
            <person name="Held B.W."/>
            <person name="Levasseur A."/>
            <person name="Lombard V."/>
            <person name="Morin E."/>
            <person name="Otillar R."/>
            <person name="Lindquist E.A."/>
            <person name="Sun H."/>
            <person name="LaButti K.M."/>
            <person name="Schmutz J."/>
            <person name="Jabbour D."/>
            <person name="Luo H."/>
            <person name="Baker S.E."/>
            <person name="Pisabarro A.G."/>
            <person name="Walton J.D."/>
            <person name="Blanchette R.A."/>
            <person name="Henrissat B."/>
            <person name="Martin F."/>
            <person name="Cullen D."/>
            <person name="Hibbett D.S."/>
            <person name="Grigoriev I.V."/>
        </authorList>
    </citation>
    <scope>NUCLEOTIDE SEQUENCE [LARGE SCALE GENOMIC DNA]</scope>
    <source>
        <strain evidence="2">FD-172 SS1</strain>
    </source>
</reference>
<evidence type="ECO:0000313" key="2">
    <source>
        <dbReference type="Proteomes" id="UP000027195"/>
    </source>
</evidence>
<gene>
    <name evidence="1" type="ORF">BOTBODRAFT_478150</name>
</gene>
<evidence type="ECO:0000313" key="1">
    <source>
        <dbReference type="EMBL" id="KDQ18888.1"/>
    </source>
</evidence>
<dbReference type="STRING" id="930990.A0A067MT37"/>
<proteinExistence type="predicted"/>
<protein>
    <recommendedName>
        <fullName evidence="3">F-box domain-containing protein</fullName>
    </recommendedName>
</protein>
<organism evidence="1 2">
    <name type="scientific">Botryobasidium botryosum (strain FD-172 SS1)</name>
    <dbReference type="NCBI Taxonomy" id="930990"/>
    <lineage>
        <taxon>Eukaryota</taxon>
        <taxon>Fungi</taxon>
        <taxon>Dikarya</taxon>
        <taxon>Basidiomycota</taxon>
        <taxon>Agaricomycotina</taxon>
        <taxon>Agaricomycetes</taxon>
        <taxon>Cantharellales</taxon>
        <taxon>Botryobasidiaceae</taxon>
        <taxon>Botryobasidium</taxon>
    </lineage>
</organism>
<name>A0A067MT37_BOTB1</name>
<accession>A0A067MT37</accession>
<sequence length="195" mass="21746">MRPVDMARLRGLSIIHSGARRNRTQASLVFIHPPRPLTALRLFPMFRETAEGVIGGRSFLNIRRDLRLPQLKALKITHIDPQIVSAATFAEVLDHLPSIQLLEPISRSPIFVRTLAFMSDRRLCPSLQALQIEHSSITGEDLLTIVESRTQATGDTAPVRLRLVLVDCSTMDQSSVLKLRVASALAFGFGVSWTW</sequence>
<dbReference type="Proteomes" id="UP000027195">
    <property type="component" value="Unassembled WGS sequence"/>
</dbReference>
<dbReference type="AlphaFoldDB" id="A0A067MT37"/>